<protein>
    <submittedName>
        <fullName evidence="1">Uncharacterized protein</fullName>
    </submittedName>
</protein>
<evidence type="ECO:0000313" key="2">
    <source>
        <dbReference type="Proteomes" id="UP001172386"/>
    </source>
</evidence>
<keyword evidence="2" id="KW-1185">Reference proteome</keyword>
<evidence type="ECO:0000313" key="1">
    <source>
        <dbReference type="EMBL" id="KAJ9658674.1"/>
    </source>
</evidence>
<sequence length="472" mass="52805">MFRSFDRRPPVDPRKMSSDGHDHNDHNDQPPITHLESQHVRPTTDDARPTTPVCQQFQTHETPKTNWMGGQLSGNDLGHGYEQFEQLVSLPSDINQFPKDESAFNGIDDGSSMQDIQAPYYSDFRNPFHEAYQSGVALTERAIQQGKIRREEAYQNKKPYYRKDGGKFITGQARKCYFEWPQFFINDYEVAHLFFGGQFIPQNKGGRRRKDQKPHAPSIWSVQPQDTARPSVTSLTGSTNPMHMSSTPPIFASHPPHSSTQTSTLSFSAEELSLFGRVPSAAAGQDNGSALQALRNTNTARAPWFNANNRIYRNPRPAQTTSLPHETNTGTLPSQSFDSSAQDHNDVLMDLMDNNINRPNHSIAGNPDQSEQEHQAPTTTILSAANEDEWDKFVRATFPVHSPEILSAQEWWTAISEQASKQTPPQQAPPNASPIGNAEADHTTTPVQTQTTDNLTIPDADLAFYRGDMYGD</sequence>
<proteinExistence type="predicted"/>
<comment type="caution">
    <text evidence="1">The sequence shown here is derived from an EMBL/GenBank/DDBJ whole genome shotgun (WGS) entry which is preliminary data.</text>
</comment>
<reference evidence="1" key="1">
    <citation type="submission" date="2022-10" db="EMBL/GenBank/DDBJ databases">
        <title>Culturing micro-colonial fungi from biological soil crusts in the Mojave desert and describing Neophaeococcomyces mojavensis, and introducing the new genera and species Taxawa tesnikishii.</title>
        <authorList>
            <person name="Kurbessoian T."/>
            <person name="Stajich J.E."/>
        </authorList>
    </citation>
    <scope>NUCLEOTIDE SEQUENCE</scope>
    <source>
        <strain evidence="1">JES_112</strain>
    </source>
</reference>
<accession>A0ACC3AB13</accession>
<gene>
    <name evidence="1" type="ORF">H2198_003552</name>
</gene>
<dbReference type="EMBL" id="JAPDRQ010000048">
    <property type="protein sequence ID" value="KAJ9658674.1"/>
    <property type="molecule type" value="Genomic_DNA"/>
</dbReference>
<organism evidence="1 2">
    <name type="scientific">Neophaeococcomyces mojaviensis</name>
    <dbReference type="NCBI Taxonomy" id="3383035"/>
    <lineage>
        <taxon>Eukaryota</taxon>
        <taxon>Fungi</taxon>
        <taxon>Dikarya</taxon>
        <taxon>Ascomycota</taxon>
        <taxon>Pezizomycotina</taxon>
        <taxon>Eurotiomycetes</taxon>
        <taxon>Chaetothyriomycetidae</taxon>
        <taxon>Chaetothyriales</taxon>
        <taxon>Chaetothyriales incertae sedis</taxon>
        <taxon>Neophaeococcomyces</taxon>
    </lineage>
</organism>
<name>A0ACC3AB13_9EURO</name>
<dbReference type="Proteomes" id="UP001172386">
    <property type="component" value="Unassembled WGS sequence"/>
</dbReference>